<accession>A0A1I7T7J6</accession>
<reference evidence="3" key="1">
    <citation type="submission" date="2016-11" db="UniProtKB">
        <authorList>
            <consortium name="WormBaseParasite"/>
        </authorList>
    </citation>
    <scope>IDENTIFICATION</scope>
</reference>
<evidence type="ECO:0000256" key="1">
    <source>
        <dbReference type="SAM" id="SignalP"/>
    </source>
</evidence>
<dbReference type="Proteomes" id="UP000095282">
    <property type="component" value="Unplaced"/>
</dbReference>
<proteinExistence type="predicted"/>
<feature type="chain" id="PRO_5009307145" evidence="1">
    <location>
        <begin position="21"/>
        <end position="80"/>
    </location>
</feature>
<feature type="signal peptide" evidence="1">
    <location>
        <begin position="1"/>
        <end position="20"/>
    </location>
</feature>
<organism evidence="2 3">
    <name type="scientific">Caenorhabditis tropicalis</name>
    <dbReference type="NCBI Taxonomy" id="1561998"/>
    <lineage>
        <taxon>Eukaryota</taxon>
        <taxon>Metazoa</taxon>
        <taxon>Ecdysozoa</taxon>
        <taxon>Nematoda</taxon>
        <taxon>Chromadorea</taxon>
        <taxon>Rhabditida</taxon>
        <taxon>Rhabditina</taxon>
        <taxon>Rhabditomorpha</taxon>
        <taxon>Rhabditoidea</taxon>
        <taxon>Rhabditidae</taxon>
        <taxon>Peloderinae</taxon>
        <taxon>Caenorhabditis</taxon>
    </lineage>
</organism>
<name>A0A1I7T7J6_9PELO</name>
<keyword evidence="1" id="KW-0732">Signal</keyword>
<evidence type="ECO:0000313" key="3">
    <source>
        <dbReference type="WBParaSite" id="Csp11.Scaffold533.g3185.t1"/>
    </source>
</evidence>
<evidence type="ECO:0000313" key="2">
    <source>
        <dbReference type="Proteomes" id="UP000095282"/>
    </source>
</evidence>
<keyword evidence="2" id="KW-1185">Reference proteome</keyword>
<dbReference type="WBParaSite" id="Csp11.Scaffold533.g3185.t1">
    <property type="protein sequence ID" value="Csp11.Scaffold533.g3185.t1"/>
    <property type="gene ID" value="Csp11.Scaffold533.g3185"/>
</dbReference>
<dbReference type="AlphaFoldDB" id="A0A1I7T7J6"/>
<sequence length="80" mass="8984">MRFFILFSVAFTVLLHFATAEIYCNSEGRCTGDGGPSEDVRCGNCHSCTYKSCCHVTFTNPYTKCHIDGWRSDAYRTING</sequence>
<protein>
    <submittedName>
        <fullName evidence="3">Secreted protein</fullName>
    </submittedName>
</protein>